<reference evidence="9 10" key="1">
    <citation type="journal article" date="2021" name="Nat. Commun.">
        <title>Genetic determinants of endophytism in the Arabidopsis root mycobiome.</title>
        <authorList>
            <person name="Mesny F."/>
            <person name="Miyauchi S."/>
            <person name="Thiergart T."/>
            <person name="Pickel B."/>
            <person name="Atanasova L."/>
            <person name="Karlsson M."/>
            <person name="Huettel B."/>
            <person name="Barry K.W."/>
            <person name="Haridas S."/>
            <person name="Chen C."/>
            <person name="Bauer D."/>
            <person name="Andreopoulos W."/>
            <person name="Pangilinan J."/>
            <person name="LaButti K."/>
            <person name="Riley R."/>
            <person name="Lipzen A."/>
            <person name="Clum A."/>
            <person name="Drula E."/>
            <person name="Henrissat B."/>
            <person name="Kohler A."/>
            <person name="Grigoriev I.V."/>
            <person name="Martin F.M."/>
            <person name="Hacquard S."/>
        </authorList>
    </citation>
    <scope>NUCLEOTIDE SEQUENCE [LARGE SCALE GENOMIC DNA]</scope>
    <source>
        <strain evidence="9 10">MPI-CAGE-CH-0241</strain>
    </source>
</reference>
<evidence type="ECO:0000313" key="9">
    <source>
        <dbReference type="EMBL" id="KAH6895298.1"/>
    </source>
</evidence>
<dbReference type="PROSITE" id="PS50102">
    <property type="entry name" value="RRM"/>
    <property type="match status" value="1"/>
</dbReference>
<dbReference type="GO" id="GO:0003723">
    <property type="term" value="F:RNA binding"/>
    <property type="evidence" value="ECO:0007669"/>
    <property type="project" value="UniProtKB-UniRule"/>
</dbReference>
<dbReference type="GO" id="GO:0005634">
    <property type="term" value="C:nucleus"/>
    <property type="evidence" value="ECO:0007669"/>
    <property type="project" value="TreeGrafter"/>
</dbReference>
<feature type="compositionally biased region" description="Basic and acidic residues" evidence="6">
    <location>
        <begin position="655"/>
        <end position="670"/>
    </location>
</feature>
<dbReference type="OrthoDB" id="443401at2759"/>
<comment type="caution">
    <text evidence="9">The sequence shown here is derived from an EMBL/GenBank/DDBJ whole genome shotgun (WGS) entry which is preliminary data.</text>
</comment>
<feature type="zinc finger region" description="C3H1-type" evidence="4">
    <location>
        <begin position="210"/>
        <end position="238"/>
    </location>
</feature>
<dbReference type="GO" id="GO:0008270">
    <property type="term" value="F:zinc ion binding"/>
    <property type="evidence" value="ECO:0007669"/>
    <property type="project" value="UniProtKB-KW"/>
</dbReference>
<dbReference type="Proteomes" id="UP000777438">
    <property type="component" value="Unassembled WGS sequence"/>
</dbReference>
<dbReference type="Pfam" id="PF00076">
    <property type="entry name" value="RRM_1"/>
    <property type="match status" value="1"/>
</dbReference>
<comment type="function">
    <text evidence="2">May be involved in the turnover of nuclear polyadenylated (pA+) RNA.</text>
</comment>
<accession>A0A9P9ASZ6</accession>
<dbReference type="InterPro" id="IPR000571">
    <property type="entry name" value="Znf_CCCH"/>
</dbReference>
<dbReference type="Pfam" id="PF01480">
    <property type="entry name" value="PWI"/>
    <property type="match status" value="1"/>
</dbReference>
<dbReference type="CDD" id="cd12257">
    <property type="entry name" value="RRM1_RBM26_like"/>
    <property type="match status" value="1"/>
</dbReference>
<keyword evidence="10" id="KW-1185">Reference proteome</keyword>
<dbReference type="Pfam" id="PF00642">
    <property type="entry name" value="zf-CCCH"/>
    <property type="match status" value="1"/>
</dbReference>
<feature type="region of interest" description="Disordered" evidence="6">
    <location>
        <begin position="91"/>
        <end position="178"/>
    </location>
</feature>
<dbReference type="PANTHER" id="PTHR14398:SF0">
    <property type="entry name" value="ZINC FINGER PROTEIN SWM"/>
    <property type="match status" value="1"/>
</dbReference>
<proteinExistence type="predicted"/>
<evidence type="ECO:0000256" key="6">
    <source>
        <dbReference type="SAM" id="MobiDB-lite"/>
    </source>
</evidence>
<keyword evidence="4" id="KW-0479">Metal-binding</keyword>
<feature type="coiled-coil region" evidence="5">
    <location>
        <begin position="415"/>
        <end position="474"/>
    </location>
</feature>
<evidence type="ECO:0000256" key="1">
    <source>
        <dbReference type="ARBA" id="ARBA00022884"/>
    </source>
</evidence>
<dbReference type="InterPro" id="IPR002483">
    <property type="entry name" value="PWI_dom"/>
</dbReference>
<evidence type="ECO:0000256" key="5">
    <source>
        <dbReference type="SAM" id="Coils"/>
    </source>
</evidence>
<sequence length="699" mass="77532">MLFSEEDAPLLKAWIVKRIEDTSDADSDVLAEYVIALLKHDGDKAAVRKLCEQEIPDFLSEDPKAFLDDVFQAIAYRSFVPGAPPAPKLGAEVPFLPPVPPQPSSFDPGAPNGSRKRGFHDRDDIDLPDAPDGLLHAGRALKQPRRGGRGGRGDDKKGDRHVDGFLPPPNFPPFDPNNPMEALMHLQAMYPQNAHMMQWPQPRGGGRKQPRRKGRCRDFDTKGYCARGSTCQYDHGNESIFVPPPTMGGQPNEEYDPAMSMFPMAHAGQMNPYAFPPPDMGRGSRGRKNRGRKGGPRAPFSAEGAIHDRSKSTIVVENIPEESFSEDEVRRFFSQFGTIEEVSMQPYKRLAIIKYNKWGSANAAYNSPKVIFDNRFVRVFWYKDGSDVIPPSVSSGGEWSGDPSASVEEEPEIDMEEFARKQDEAQKKQQEREAKRAEIEQQRLDLEQKQHELLARHREENEKLQAKLMGQTGDAPSSGPDMLRAKLAALEQEAKLLGLDPDAEDDGMSSVYSQPRGGYRGRGGPRGRGFAPRGRGGYAGRGGGNMHAAYAQYSIDNRPKKLAVTGVDFTAPEKDESLRHFLLNLGEFESVVPSPTVTHVSFQDRKTAEKFYYSLHNKELPGIDGRLELAWVSTPLPPMKMGSFGNGTSTSAAAGDDKGDAMADLQHQHEEEAEEGELVSHNEERAVNMDYEVAEEDAW</sequence>
<dbReference type="PANTHER" id="PTHR14398">
    <property type="entry name" value="RNA RECOGNITION RRM/RNP DOMAIN"/>
    <property type="match status" value="1"/>
</dbReference>
<dbReference type="InterPro" id="IPR000504">
    <property type="entry name" value="RRM_dom"/>
</dbReference>
<keyword evidence="1 3" id="KW-0694">RNA-binding</keyword>
<dbReference type="Gene3D" id="3.30.70.330">
    <property type="match status" value="1"/>
</dbReference>
<evidence type="ECO:0000313" key="10">
    <source>
        <dbReference type="Proteomes" id="UP000777438"/>
    </source>
</evidence>
<keyword evidence="4" id="KW-0862">Zinc</keyword>
<dbReference type="SMART" id="SM00360">
    <property type="entry name" value="RRM"/>
    <property type="match status" value="1"/>
</dbReference>
<feature type="compositionally biased region" description="Basic and acidic residues" evidence="6">
    <location>
        <begin position="678"/>
        <end position="687"/>
    </location>
</feature>
<evidence type="ECO:0000259" key="8">
    <source>
        <dbReference type="PROSITE" id="PS50103"/>
    </source>
</evidence>
<dbReference type="InterPro" id="IPR035979">
    <property type="entry name" value="RBD_domain_sf"/>
</dbReference>
<feature type="compositionally biased region" description="Gly residues" evidence="6">
    <location>
        <begin position="518"/>
        <end position="527"/>
    </location>
</feature>
<name>A0A9P9ASZ6_9HYPO</name>
<keyword evidence="4" id="KW-0863">Zinc-finger</keyword>
<feature type="region of interest" description="Disordered" evidence="6">
    <location>
        <begin position="391"/>
        <end position="413"/>
    </location>
</feature>
<feature type="compositionally biased region" description="Pro residues" evidence="6">
    <location>
        <begin position="166"/>
        <end position="176"/>
    </location>
</feature>
<dbReference type="EMBL" id="JAGPYM010000004">
    <property type="protein sequence ID" value="KAH6895298.1"/>
    <property type="molecule type" value="Genomic_DNA"/>
</dbReference>
<dbReference type="AlphaFoldDB" id="A0A9P9ASZ6"/>
<evidence type="ECO:0000256" key="4">
    <source>
        <dbReference type="PROSITE-ProRule" id="PRU00723"/>
    </source>
</evidence>
<feature type="compositionally biased region" description="Basic and acidic residues" evidence="6">
    <location>
        <begin position="151"/>
        <end position="163"/>
    </location>
</feature>
<feature type="region of interest" description="Disordered" evidence="6">
    <location>
        <begin position="642"/>
        <end position="699"/>
    </location>
</feature>
<protein>
    <recommendedName>
        <fullName evidence="11">CCCH zinc finger and RRM domain-containing protein</fullName>
    </recommendedName>
</protein>
<feature type="region of interest" description="Disordered" evidence="6">
    <location>
        <begin position="500"/>
        <end position="531"/>
    </location>
</feature>
<feature type="domain" description="RRM" evidence="7">
    <location>
        <begin position="312"/>
        <end position="384"/>
    </location>
</feature>
<dbReference type="PROSITE" id="PS50103">
    <property type="entry name" value="ZF_C3H1"/>
    <property type="match status" value="1"/>
</dbReference>
<keyword evidence="5" id="KW-0175">Coiled coil</keyword>
<dbReference type="InterPro" id="IPR012677">
    <property type="entry name" value="Nucleotide-bd_a/b_plait_sf"/>
</dbReference>
<feature type="compositionally biased region" description="Basic residues" evidence="6">
    <location>
        <begin position="284"/>
        <end position="295"/>
    </location>
</feature>
<dbReference type="FunFam" id="3.30.70.330:FF:000647">
    <property type="entry name" value="CCCH zinc finger and RRM domain protein"/>
    <property type="match status" value="1"/>
</dbReference>
<dbReference type="InterPro" id="IPR045137">
    <property type="entry name" value="RBM26/27"/>
</dbReference>
<evidence type="ECO:0000256" key="3">
    <source>
        <dbReference type="PROSITE-ProRule" id="PRU00176"/>
    </source>
</evidence>
<dbReference type="Gene3D" id="1.20.1390.10">
    <property type="entry name" value="PWI domain"/>
    <property type="match status" value="1"/>
</dbReference>
<gene>
    <name evidence="9" type="ORF">B0T10DRAFT_557525</name>
</gene>
<evidence type="ECO:0000259" key="7">
    <source>
        <dbReference type="PROSITE" id="PS50102"/>
    </source>
</evidence>
<organism evidence="9 10">
    <name type="scientific">Thelonectria olida</name>
    <dbReference type="NCBI Taxonomy" id="1576542"/>
    <lineage>
        <taxon>Eukaryota</taxon>
        <taxon>Fungi</taxon>
        <taxon>Dikarya</taxon>
        <taxon>Ascomycota</taxon>
        <taxon>Pezizomycotina</taxon>
        <taxon>Sordariomycetes</taxon>
        <taxon>Hypocreomycetidae</taxon>
        <taxon>Hypocreales</taxon>
        <taxon>Nectriaceae</taxon>
        <taxon>Thelonectria</taxon>
    </lineage>
</organism>
<dbReference type="SUPFAM" id="SSF54928">
    <property type="entry name" value="RNA-binding domain, RBD"/>
    <property type="match status" value="1"/>
</dbReference>
<evidence type="ECO:0008006" key="11">
    <source>
        <dbReference type="Google" id="ProtNLM"/>
    </source>
</evidence>
<evidence type="ECO:0000256" key="2">
    <source>
        <dbReference type="ARBA" id="ARBA00043866"/>
    </source>
</evidence>
<feature type="domain" description="C3H1-type" evidence="8">
    <location>
        <begin position="210"/>
        <end position="238"/>
    </location>
</feature>
<feature type="region of interest" description="Disordered" evidence="6">
    <location>
        <begin position="273"/>
        <end position="303"/>
    </location>
</feature>